<dbReference type="RefSeq" id="WP_085097156.1">
    <property type="nucleotide sequence ID" value="NZ_AP022603.1"/>
</dbReference>
<dbReference type="OrthoDB" id="252872at2"/>
<proteinExistence type="predicted"/>
<dbReference type="SMART" id="SM01236">
    <property type="entry name" value="Haem_oxygenase_2"/>
    <property type="match status" value="1"/>
</dbReference>
<evidence type="ECO:0000313" key="2">
    <source>
        <dbReference type="Proteomes" id="UP000193484"/>
    </source>
</evidence>
<comment type="caution">
    <text evidence="1">The sequence shown here is derived from an EMBL/GenBank/DDBJ whole genome shotgun (WGS) entry which is preliminary data.</text>
</comment>
<dbReference type="Gene3D" id="1.20.910.10">
    <property type="entry name" value="Heme oxygenase-like"/>
    <property type="match status" value="1"/>
</dbReference>
<name>A0A1X1R9C9_MYCFA</name>
<gene>
    <name evidence="1" type="ORF">AWC04_13405</name>
</gene>
<dbReference type="EMBL" id="LQOJ01000043">
    <property type="protein sequence ID" value="ORV01776.1"/>
    <property type="molecule type" value="Genomic_DNA"/>
</dbReference>
<evidence type="ECO:0000313" key="1">
    <source>
        <dbReference type="EMBL" id="ORV01776.1"/>
    </source>
</evidence>
<keyword evidence="2" id="KW-1185">Reference proteome</keyword>
<dbReference type="SUPFAM" id="SSF48613">
    <property type="entry name" value="Heme oxygenase-like"/>
    <property type="match status" value="1"/>
</dbReference>
<sequence length="339" mass="36931">MNTIFAGLDRPPTLPRAAGPASALVIDALAGPAGKRCDAPGPVPADSDPFGLDLQLALYLCYELHYRGFAGVDPDWEWNPALIALRTDMERILLSALHHNLGPAETSITVACELRRLSTGSVHGSGIGAHLREHGTWPQMREYFVHRSLYHLKEADPHAWLIPRLTGQAKSALVAVEFDEFGAGHANQMHQRLYADLMTAAGLDPAYLGYLDAVPAPALLVVNLMSLFGLHRRLRGAGAGQFAAIEITSPPGSQRIVDALRRMAAPQPCVRFYAEHVEADAVHEQVVRGLVEALLAAEPDLADDVIFGIRAWEFSEQLLDDQLRRCWAAGRPSLRRGIG</sequence>
<dbReference type="Proteomes" id="UP000193484">
    <property type="component" value="Unassembled WGS sequence"/>
</dbReference>
<accession>A0A1X1R9C9</accession>
<dbReference type="InterPro" id="IPR016084">
    <property type="entry name" value="Haem_Oase-like_multi-hlx"/>
</dbReference>
<dbReference type="STRING" id="1793.AWC04_13405"/>
<dbReference type="Pfam" id="PF14518">
    <property type="entry name" value="Haem_oxygenas_2"/>
    <property type="match status" value="1"/>
</dbReference>
<dbReference type="AlphaFoldDB" id="A0A1X1R9C9"/>
<organism evidence="1 2">
    <name type="scientific">Mycolicibacterium fallax</name>
    <name type="common">Mycobacterium fallax</name>
    <dbReference type="NCBI Taxonomy" id="1793"/>
    <lineage>
        <taxon>Bacteria</taxon>
        <taxon>Bacillati</taxon>
        <taxon>Actinomycetota</taxon>
        <taxon>Actinomycetes</taxon>
        <taxon>Mycobacteriales</taxon>
        <taxon>Mycobacteriaceae</taxon>
        <taxon>Mycolicibacterium</taxon>
    </lineage>
</organism>
<protein>
    <submittedName>
        <fullName evidence="1">Uncharacterized protein</fullName>
    </submittedName>
</protein>
<reference evidence="1 2" key="1">
    <citation type="submission" date="2016-01" db="EMBL/GenBank/DDBJ databases">
        <title>The new phylogeny of the genus Mycobacterium.</title>
        <authorList>
            <person name="Tarcisio F."/>
            <person name="Conor M."/>
            <person name="Antonella G."/>
            <person name="Elisabetta G."/>
            <person name="Giulia F.S."/>
            <person name="Sara T."/>
            <person name="Anna F."/>
            <person name="Clotilde B."/>
            <person name="Roberto B."/>
            <person name="Veronica D.S."/>
            <person name="Fabio R."/>
            <person name="Monica P."/>
            <person name="Olivier J."/>
            <person name="Enrico T."/>
            <person name="Nicola S."/>
        </authorList>
    </citation>
    <scope>NUCLEOTIDE SEQUENCE [LARGE SCALE GENOMIC DNA]</scope>
    <source>
        <strain evidence="1 2">DSM 44179</strain>
    </source>
</reference>